<dbReference type="AlphaFoldDB" id="A0A4Y2IW18"/>
<sequence length="398" mass="45358">MRRTGVLLVHLVANQHSVARRAFLTQVPNAIHQMKRVFDANAVFSPNARRRRQVVLHFFPPHVLERRLERAGQNNVAVRHAFRRQSVAQAPVRQYSLHVVANGLFIKFQIWFKRNDSYDFIDISNLDYFIKTKNINLNVKSIEFPVSVKNPDFDVYTDGFGIDRNVGAAVCIFKDNALFSSYKFKLSSFNSVFQAELATINFAAGWALENGYRINIFTDSLSSIQVFKKSNSKSCFINEIKSKVFCALGSVGLSWVKVQAGIPGNELADQFAKAAIVDGEELLIPAHYSFLKKHINSLILRNWQRHWEESKVGLRVRDFVPNVNFNFQTHNRFMLFFVLGHGPFPFYLTHSRVTRGTMGVGISIIIGGVVHDHSGRTVSLFSHILVFQSTTRLSFRAF</sequence>
<dbReference type="GO" id="GO:0003676">
    <property type="term" value="F:nucleic acid binding"/>
    <property type="evidence" value="ECO:0007669"/>
    <property type="project" value="InterPro"/>
</dbReference>
<gene>
    <name evidence="2" type="ORF">AVEN_106606_1</name>
</gene>
<evidence type="ECO:0000259" key="1">
    <source>
        <dbReference type="PROSITE" id="PS50879"/>
    </source>
</evidence>
<accession>A0A4Y2IW18</accession>
<dbReference type="Pfam" id="PF00075">
    <property type="entry name" value="RNase_H"/>
    <property type="match status" value="1"/>
</dbReference>
<protein>
    <recommendedName>
        <fullName evidence="1">RNase H type-1 domain-containing protein</fullName>
    </recommendedName>
</protein>
<dbReference type="InterPro" id="IPR036397">
    <property type="entry name" value="RNaseH_sf"/>
</dbReference>
<dbReference type="EMBL" id="BGPR01002967">
    <property type="protein sequence ID" value="GBM81784.1"/>
    <property type="molecule type" value="Genomic_DNA"/>
</dbReference>
<dbReference type="Gene3D" id="3.30.420.10">
    <property type="entry name" value="Ribonuclease H-like superfamily/Ribonuclease H"/>
    <property type="match status" value="1"/>
</dbReference>
<organism evidence="2 3">
    <name type="scientific">Araneus ventricosus</name>
    <name type="common">Orbweaver spider</name>
    <name type="synonym">Epeira ventricosa</name>
    <dbReference type="NCBI Taxonomy" id="182803"/>
    <lineage>
        <taxon>Eukaryota</taxon>
        <taxon>Metazoa</taxon>
        <taxon>Ecdysozoa</taxon>
        <taxon>Arthropoda</taxon>
        <taxon>Chelicerata</taxon>
        <taxon>Arachnida</taxon>
        <taxon>Araneae</taxon>
        <taxon>Araneomorphae</taxon>
        <taxon>Entelegynae</taxon>
        <taxon>Araneoidea</taxon>
        <taxon>Araneidae</taxon>
        <taxon>Araneus</taxon>
    </lineage>
</organism>
<dbReference type="OrthoDB" id="6437652at2759"/>
<dbReference type="InterPro" id="IPR012337">
    <property type="entry name" value="RNaseH-like_sf"/>
</dbReference>
<dbReference type="Proteomes" id="UP000499080">
    <property type="component" value="Unassembled WGS sequence"/>
</dbReference>
<evidence type="ECO:0000313" key="2">
    <source>
        <dbReference type="EMBL" id="GBM81784.1"/>
    </source>
</evidence>
<feature type="domain" description="RNase H type-1" evidence="1">
    <location>
        <begin position="166"/>
        <end position="277"/>
    </location>
</feature>
<comment type="caution">
    <text evidence="2">The sequence shown here is derived from an EMBL/GenBank/DDBJ whole genome shotgun (WGS) entry which is preliminary data.</text>
</comment>
<dbReference type="InterPro" id="IPR002156">
    <property type="entry name" value="RNaseH_domain"/>
</dbReference>
<keyword evidence="3" id="KW-1185">Reference proteome</keyword>
<name>A0A4Y2IW18_ARAVE</name>
<reference evidence="2 3" key="1">
    <citation type="journal article" date="2019" name="Sci. Rep.">
        <title>Orb-weaving spider Araneus ventricosus genome elucidates the spidroin gene catalogue.</title>
        <authorList>
            <person name="Kono N."/>
            <person name="Nakamura H."/>
            <person name="Ohtoshi R."/>
            <person name="Moran D.A.P."/>
            <person name="Shinohara A."/>
            <person name="Yoshida Y."/>
            <person name="Fujiwara M."/>
            <person name="Mori M."/>
            <person name="Tomita M."/>
            <person name="Arakawa K."/>
        </authorList>
    </citation>
    <scope>NUCLEOTIDE SEQUENCE [LARGE SCALE GENOMIC DNA]</scope>
</reference>
<dbReference type="PROSITE" id="PS50879">
    <property type="entry name" value="RNASE_H_1"/>
    <property type="match status" value="1"/>
</dbReference>
<dbReference type="GO" id="GO:0004523">
    <property type="term" value="F:RNA-DNA hybrid ribonuclease activity"/>
    <property type="evidence" value="ECO:0007669"/>
    <property type="project" value="InterPro"/>
</dbReference>
<dbReference type="SUPFAM" id="SSF53098">
    <property type="entry name" value="Ribonuclease H-like"/>
    <property type="match status" value="1"/>
</dbReference>
<evidence type="ECO:0000313" key="3">
    <source>
        <dbReference type="Proteomes" id="UP000499080"/>
    </source>
</evidence>
<dbReference type="CDD" id="cd09276">
    <property type="entry name" value="Rnase_HI_RT_non_LTR"/>
    <property type="match status" value="1"/>
</dbReference>
<proteinExistence type="predicted"/>